<reference evidence="7" key="1">
    <citation type="submission" date="2023-03" db="EMBL/GenBank/DDBJ databases">
        <title>Massive genome expansion in bonnet fungi (Mycena s.s.) driven by repeated elements and novel gene families across ecological guilds.</title>
        <authorList>
            <consortium name="Lawrence Berkeley National Laboratory"/>
            <person name="Harder C.B."/>
            <person name="Miyauchi S."/>
            <person name="Viragh M."/>
            <person name="Kuo A."/>
            <person name="Thoen E."/>
            <person name="Andreopoulos B."/>
            <person name="Lu D."/>
            <person name="Skrede I."/>
            <person name="Drula E."/>
            <person name="Henrissat B."/>
            <person name="Morin E."/>
            <person name="Kohler A."/>
            <person name="Barry K."/>
            <person name="LaButti K."/>
            <person name="Morin E."/>
            <person name="Salamov A."/>
            <person name="Lipzen A."/>
            <person name="Mereny Z."/>
            <person name="Hegedus B."/>
            <person name="Baldrian P."/>
            <person name="Stursova M."/>
            <person name="Weitz H."/>
            <person name="Taylor A."/>
            <person name="Grigoriev I.V."/>
            <person name="Nagy L.G."/>
            <person name="Martin F."/>
            <person name="Kauserud H."/>
        </authorList>
    </citation>
    <scope>NUCLEOTIDE SEQUENCE</scope>
    <source>
        <strain evidence="7">CBHHK188m</strain>
    </source>
</reference>
<dbReference type="EMBL" id="JARJLG010000005">
    <property type="protein sequence ID" value="KAJ7780532.1"/>
    <property type="molecule type" value="Genomic_DNA"/>
</dbReference>
<evidence type="ECO:0000256" key="2">
    <source>
        <dbReference type="ARBA" id="ARBA00023015"/>
    </source>
</evidence>
<protein>
    <recommendedName>
        <fullName evidence="6">Velvet domain-containing protein</fullName>
    </recommendedName>
</protein>
<dbReference type="Pfam" id="PF11754">
    <property type="entry name" value="Velvet"/>
    <property type="match status" value="1"/>
</dbReference>
<sequence>MTSLAIAIEEIQPPQRGRKSHTTDPRPLDPLPVIQLHFYSPTCESHFREATYLQPPTSNLWAKAQLFRVPPPSAAPANGQEWTYYVSQGVDRSTGQLVFGLMRTPLPPHGARIEAQYGNHLILASAEESHLLHGERAVQARIKPGGDYIVFAFPNLGVLQTGHYVLCYKVFAHSSPTPAPIATCFGAPFTIFTSAQFPGLLPTTPLTASLASLNIPGVHNRRPRE</sequence>
<dbReference type="PANTHER" id="PTHR33572:SF3">
    <property type="entry name" value="VELVET COMPLEX SUBUNIT B"/>
    <property type="match status" value="1"/>
</dbReference>
<evidence type="ECO:0000256" key="4">
    <source>
        <dbReference type="ARBA" id="ARBA00023242"/>
    </source>
</evidence>
<keyword evidence="2" id="KW-0805">Transcription regulation</keyword>
<accession>A0AAD7KCU6</accession>
<dbReference type="InterPro" id="IPR037525">
    <property type="entry name" value="Velvet_dom"/>
</dbReference>
<evidence type="ECO:0000256" key="3">
    <source>
        <dbReference type="ARBA" id="ARBA00023163"/>
    </source>
</evidence>
<dbReference type="Gene3D" id="2.60.40.3960">
    <property type="entry name" value="Velvet domain"/>
    <property type="match status" value="1"/>
</dbReference>
<dbReference type="PANTHER" id="PTHR33572">
    <property type="entry name" value="SPORE DEVELOPMENT REGULATOR VOSA"/>
    <property type="match status" value="1"/>
</dbReference>
<dbReference type="Proteomes" id="UP001215280">
    <property type="component" value="Unassembled WGS sequence"/>
</dbReference>
<feature type="region of interest" description="Disordered" evidence="5">
    <location>
        <begin position="7"/>
        <end position="28"/>
    </location>
</feature>
<evidence type="ECO:0000259" key="6">
    <source>
        <dbReference type="PROSITE" id="PS51821"/>
    </source>
</evidence>
<dbReference type="InterPro" id="IPR021740">
    <property type="entry name" value="Velvet"/>
</dbReference>
<comment type="subcellular location">
    <subcellularLocation>
        <location evidence="1">Nucleus</location>
    </subcellularLocation>
</comment>
<evidence type="ECO:0000256" key="5">
    <source>
        <dbReference type="SAM" id="MobiDB-lite"/>
    </source>
</evidence>
<evidence type="ECO:0000256" key="1">
    <source>
        <dbReference type="ARBA" id="ARBA00004123"/>
    </source>
</evidence>
<keyword evidence="8" id="KW-1185">Reference proteome</keyword>
<dbReference type="GO" id="GO:0005634">
    <property type="term" value="C:nucleus"/>
    <property type="evidence" value="ECO:0007669"/>
    <property type="project" value="UniProtKB-SubCell"/>
</dbReference>
<dbReference type="AlphaFoldDB" id="A0AAD7KCU6"/>
<dbReference type="PROSITE" id="PS51821">
    <property type="entry name" value="VELVET"/>
    <property type="match status" value="1"/>
</dbReference>
<name>A0AAD7KCU6_9AGAR</name>
<keyword evidence="4" id="KW-0539">Nucleus</keyword>
<comment type="caution">
    <text evidence="7">The sequence shown here is derived from an EMBL/GenBank/DDBJ whole genome shotgun (WGS) entry which is preliminary data.</text>
</comment>
<feature type="domain" description="Velvet" evidence="6">
    <location>
        <begin position="1"/>
        <end position="223"/>
    </location>
</feature>
<keyword evidence="3" id="KW-0804">Transcription</keyword>
<evidence type="ECO:0000313" key="8">
    <source>
        <dbReference type="Proteomes" id="UP001215280"/>
    </source>
</evidence>
<organism evidence="7 8">
    <name type="scientific">Mycena maculata</name>
    <dbReference type="NCBI Taxonomy" id="230809"/>
    <lineage>
        <taxon>Eukaryota</taxon>
        <taxon>Fungi</taxon>
        <taxon>Dikarya</taxon>
        <taxon>Basidiomycota</taxon>
        <taxon>Agaricomycotina</taxon>
        <taxon>Agaricomycetes</taxon>
        <taxon>Agaricomycetidae</taxon>
        <taxon>Agaricales</taxon>
        <taxon>Marasmiineae</taxon>
        <taxon>Mycenaceae</taxon>
        <taxon>Mycena</taxon>
    </lineage>
</organism>
<evidence type="ECO:0000313" key="7">
    <source>
        <dbReference type="EMBL" id="KAJ7780532.1"/>
    </source>
</evidence>
<gene>
    <name evidence="7" type="ORF">DFH07DRAFT_433438</name>
</gene>
<proteinExistence type="predicted"/>
<dbReference type="InterPro" id="IPR038491">
    <property type="entry name" value="Velvet_dom_sf"/>
</dbReference>